<sequence>MNGVDDIKDFTKRIEGIEEALAEAAGGNLFARIKTDPSKPDPLTAIEAGINLILSDLEGETAERLRLAEELQRLRQPE</sequence>
<protein>
    <submittedName>
        <fullName evidence="1">Uncharacterized protein</fullName>
    </submittedName>
</protein>
<accession>A0A9D5K7E9</accession>
<comment type="caution">
    <text evidence="1">The sequence shown here is derived from an EMBL/GenBank/DDBJ whole genome shotgun (WGS) entry which is preliminary data.</text>
</comment>
<evidence type="ECO:0000313" key="2">
    <source>
        <dbReference type="Proteomes" id="UP000630660"/>
    </source>
</evidence>
<organism evidence="1 2">
    <name type="scientific">candidate division WOR-3 bacterium</name>
    <dbReference type="NCBI Taxonomy" id="2052148"/>
    <lineage>
        <taxon>Bacteria</taxon>
        <taxon>Bacteria division WOR-3</taxon>
    </lineage>
</organism>
<dbReference type="Proteomes" id="UP000630660">
    <property type="component" value="Unassembled WGS sequence"/>
</dbReference>
<dbReference type="AlphaFoldDB" id="A0A9D5K7E9"/>
<proteinExistence type="predicted"/>
<evidence type="ECO:0000313" key="1">
    <source>
        <dbReference type="EMBL" id="MBD3363647.1"/>
    </source>
</evidence>
<reference evidence="1" key="1">
    <citation type="submission" date="2019-11" db="EMBL/GenBank/DDBJ databases">
        <title>Microbial mats filling the niche in hypersaline microbial mats.</title>
        <authorList>
            <person name="Wong H.L."/>
            <person name="Macleod F.I."/>
            <person name="White R.A. III"/>
            <person name="Burns B.P."/>
        </authorList>
    </citation>
    <scope>NUCLEOTIDE SEQUENCE</scope>
    <source>
        <strain evidence="1">Bin_327</strain>
    </source>
</reference>
<gene>
    <name evidence="1" type="ORF">GF359_00370</name>
</gene>
<dbReference type="EMBL" id="WJKJ01000010">
    <property type="protein sequence ID" value="MBD3363647.1"/>
    <property type="molecule type" value="Genomic_DNA"/>
</dbReference>
<name>A0A9D5K7E9_UNCW3</name>